<dbReference type="NCBIfam" id="NF007640">
    <property type="entry name" value="PRK10307.1"/>
    <property type="match status" value="1"/>
</dbReference>
<dbReference type="SUPFAM" id="SSF53756">
    <property type="entry name" value="UDP-Glycosyltransferase/glycogen phosphorylase"/>
    <property type="match status" value="1"/>
</dbReference>
<evidence type="ECO:0000313" key="4">
    <source>
        <dbReference type="Proteomes" id="UP000248584"/>
    </source>
</evidence>
<dbReference type="PANTHER" id="PTHR46401">
    <property type="entry name" value="GLYCOSYLTRANSFERASE WBBK-RELATED"/>
    <property type="match status" value="1"/>
</dbReference>
<keyword evidence="4" id="KW-1185">Reference proteome</keyword>
<gene>
    <name evidence="3" type="ORF">LX97_01242</name>
</gene>
<evidence type="ECO:0000313" key="3">
    <source>
        <dbReference type="EMBL" id="PZX44232.1"/>
    </source>
</evidence>
<protein>
    <submittedName>
        <fullName evidence="3">Colanic acid biosynthesis glycosyl transferase WcaI</fullName>
    </submittedName>
</protein>
<dbReference type="PANTHER" id="PTHR46401:SF2">
    <property type="entry name" value="GLYCOSYLTRANSFERASE WBBK-RELATED"/>
    <property type="match status" value="1"/>
</dbReference>
<accession>A0ABX5Q352</accession>
<evidence type="ECO:0000259" key="2">
    <source>
        <dbReference type="Pfam" id="PF00534"/>
    </source>
</evidence>
<sequence length="421" mass="48242">MFNLIFTLLQINLKDKHITFIGLNYAPEDTAIGLYSTQMVDALISAGATVSVVTAFPYYPQWKIARAYQNKPKYLQEKSNGAKLYRYKQYVPEQPTFLKRIIHILSFTKGSFFNLRKIKNTDLVISIIPFTSSAWLGNYHARSHKAKSWIHIQDFEFDAALQSGLSSGGKKFIFKFLFSLEKRILGKANRNSTISHNMIAKLQSKTDQPTYYLPNWIDENQVNPAVSKQHDYLQSDKFKLLYSGNVGDKQDWDYFSAFAKALPQQSYEIIIVGAGAKYQQLKVNTQQENIHFYDPVPFEELSDLLCSADAHFLFQKTEVLDTVMPSKLLGMMASEKPSLVLGNEASEVKTVMNNANAGLYFSKPDVQLAIQQLEVWRADKDLRKKIGTDARNYVVKHFSRKEILNKWVKELSQMMCENSFP</sequence>
<reference evidence="3 4" key="1">
    <citation type="submission" date="2018-06" db="EMBL/GenBank/DDBJ databases">
        <title>Genomic Encyclopedia of Archaeal and Bacterial Type Strains, Phase II (KMG-II): from individual species to whole genera.</title>
        <authorList>
            <person name="Goeker M."/>
        </authorList>
    </citation>
    <scope>NUCLEOTIDE SEQUENCE [LARGE SCALE GENOMIC DNA]</scope>
    <source>
        <strain evidence="3 4">DSM 17205</strain>
    </source>
</reference>
<evidence type="ECO:0000256" key="1">
    <source>
        <dbReference type="ARBA" id="ARBA00022679"/>
    </source>
</evidence>
<dbReference type="CDD" id="cd03794">
    <property type="entry name" value="GT4_WbuB-like"/>
    <property type="match status" value="1"/>
</dbReference>
<name>A0ABX5Q352_9FLAO</name>
<comment type="caution">
    <text evidence="3">The sequence shown here is derived from an EMBL/GenBank/DDBJ whole genome shotgun (WGS) entry which is preliminary data.</text>
</comment>
<dbReference type="InterPro" id="IPR001296">
    <property type="entry name" value="Glyco_trans_1"/>
</dbReference>
<proteinExistence type="predicted"/>
<organism evidence="3 4">
    <name type="scientific">Nonlabens dokdonensis</name>
    <dbReference type="NCBI Taxonomy" id="328515"/>
    <lineage>
        <taxon>Bacteria</taxon>
        <taxon>Pseudomonadati</taxon>
        <taxon>Bacteroidota</taxon>
        <taxon>Flavobacteriia</taxon>
        <taxon>Flavobacteriales</taxon>
        <taxon>Flavobacteriaceae</taxon>
        <taxon>Nonlabens</taxon>
    </lineage>
</organism>
<dbReference type="EMBL" id="QKZR01000001">
    <property type="protein sequence ID" value="PZX44232.1"/>
    <property type="molecule type" value="Genomic_DNA"/>
</dbReference>
<dbReference type="Pfam" id="PF00534">
    <property type="entry name" value="Glycos_transf_1"/>
    <property type="match status" value="1"/>
</dbReference>
<dbReference type="GO" id="GO:0016740">
    <property type="term" value="F:transferase activity"/>
    <property type="evidence" value="ECO:0007669"/>
    <property type="project" value="UniProtKB-KW"/>
</dbReference>
<dbReference type="Gene3D" id="3.40.50.2000">
    <property type="entry name" value="Glycogen Phosphorylase B"/>
    <property type="match status" value="2"/>
</dbReference>
<keyword evidence="1 3" id="KW-0808">Transferase</keyword>
<feature type="domain" description="Glycosyl transferase family 1" evidence="2">
    <location>
        <begin position="234"/>
        <end position="392"/>
    </location>
</feature>
<dbReference type="Proteomes" id="UP000248584">
    <property type="component" value="Unassembled WGS sequence"/>
</dbReference>